<dbReference type="STRING" id="1814289.SAMN05216410_3111"/>
<dbReference type="RefSeq" id="WP_093184768.1">
    <property type="nucleotide sequence ID" value="NZ_FMYH01000006.1"/>
</dbReference>
<keyword evidence="1" id="KW-1133">Transmembrane helix</keyword>
<keyword evidence="3" id="KW-1185">Reference proteome</keyword>
<accession>A0A1G6TH21</accession>
<feature type="transmembrane region" description="Helical" evidence="1">
    <location>
        <begin position="195"/>
        <end position="215"/>
    </location>
</feature>
<dbReference type="Proteomes" id="UP000199039">
    <property type="component" value="Unassembled WGS sequence"/>
</dbReference>
<gene>
    <name evidence="2" type="ORF">SAMN05216410_3111</name>
</gene>
<keyword evidence="1" id="KW-0472">Membrane</keyword>
<organism evidence="2 3">
    <name type="scientific">Sanguibacter gelidistatuariae</name>
    <dbReference type="NCBI Taxonomy" id="1814289"/>
    <lineage>
        <taxon>Bacteria</taxon>
        <taxon>Bacillati</taxon>
        <taxon>Actinomycetota</taxon>
        <taxon>Actinomycetes</taxon>
        <taxon>Micrococcales</taxon>
        <taxon>Sanguibacteraceae</taxon>
        <taxon>Sanguibacter</taxon>
    </lineage>
</organism>
<evidence type="ECO:0000313" key="3">
    <source>
        <dbReference type="Proteomes" id="UP000199039"/>
    </source>
</evidence>
<evidence type="ECO:0000313" key="2">
    <source>
        <dbReference type="EMBL" id="SDD28462.1"/>
    </source>
</evidence>
<sequence>MAYTSEVPALHEAQPRSARWIRVLAGLILLIGVVAGGSGVIYAVNSLTIVPATVHVPVTLLPDDGSWDSVQLAIEGVQIEDGWITTLPPAGFGTGDGGQVTVAAWGSTYLEQFLSRGDVLVGGLALLAGAMLLRPILLSVAAGSPFATGNARRLSLLALVIAVAGSLAPLLPQIAGVRVLERLGLADDGIFSTTPQLTLEPLLVAALVLVVAAAFRSGEQLARDSDGLV</sequence>
<dbReference type="OrthoDB" id="5198642at2"/>
<feature type="transmembrane region" description="Helical" evidence="1">
    <location>
        <begin position="154"/>
        <end position="175"/>
    </location>
</feature>
<name>A0A1G6TH21_9MICO</name>
<keyword evidence="1" id="KW-0812">Transmembrane</keyword>
<proteinExistence type="predicted"/>
<feature type="transmembrane region" description="Helical" evidence="1">
    <location>
        <begin position="119"/>
        <end position="142"/>
    </location>
</feature>
<dbReference type="AlphaFoldDB" id="A0A1G6TH21"/>
<protein>
    <recommendedName>
        <fullName evidence="4">DUF2975 domain-containing protein</fullName>
    </recommendedName>
</protein>
<evidence type="ECO:0000256" key="1">
    <source>
        <dbReference type="SAM" id="Phobius"/>
    </source>
</evidence>
<feature type="transmembrane region" description="Helical" evidence="1">
    <location>
        <begin position="20"/>
        <end position="44"/>
    </location>
</feature>
<reference evidence="2 3" key="1">
    <citation type="submission" date="2016-09" db="EMBL/GenBank/DDBJ databases">
        <authorList>
            <person name="Capua I."/>
            <person name="De Benedictis P."/>
            <person name="Joannis T."/>
            <person name="Lombin L.H."/>
            <person name="Cattoli G."/>
        </authorList>
    </citation>
    <scope>NUCLEOTIDE SEQUENCE [LARGE SCALE GENOMIC DNA]</scope>
    <source>
        <strain evidence="2 3">ISLP-3</strain>
    </source>
</reference>
<dbReference type="EMBL" id="FMYH01000006">
    <property type="protein sequence ID" value="SDD28462.1"/>
    <property type="molecule type" value="Genomic_DNA"/>
</dbReference>
<evidence type="ECO:0008006" key="4">
    <source>
        <dbReference type="Google" id="ProtNLM"/>
    </source>
</evidence>